<keyword evidence="4 5" id="KW-0539">Nucleus</keyword>
<name>A0A078K7Y1_PLAYE</name>
<reference evidence="9 10" key="1">
    <citation type="journal article" date="2014" name="BMC Biol.">
        <title>A comprehensive evaluation of rodent malaria parasite genomes and gene expression.</title>
        <authorList>
            <person name="Otto T.D."/>
            <person name="Bohme U."/>
            <person name="Jackson A.P."/>
            <person name="Hunt M."/>
            <person name="Franke-Fayard B."/>
            <person name="Hoeijmakers W.A."/>
            <person name="Religa A.A."/>
            <person name="Robertson L."/>
            <person name="Sanders M."/>
            <person name="Ogun S.A."/>
            <person name="Cunningham D."/>
            <person name="Erhart A."/>
            <person name="Billker O."/>
            <person name="Khan S.M."/>
            <person name="Stunnenberg H.G."/>
            <person name="Langhorne J."/>
            <person name="Holder A.A."/>
            <person name="Waters A.P."/>
            <person name="Newbold C.I."/>
            <person name="Pain A."/>
            <person name="Berriman M."/>
            <person name="Janse C.J."/>
        </authorList>
    </citation>
    <scope>NUCLEOTIDE SEQUENCE [LARGE SCALE GENOMIC DNA]</scope>
    <source>
        <strain evidence="8 9">17X</strain>
        <strain evidence="7 10">YM</strain>
    </source>
</reference>
<gene>
    <name evidence="8" type="ORF">PY17X_0925500</name>
    <name evidence="7" type="ORF">PYYM_0924900</name>
</gene>
<dbReference type="Proteomes" id="UP000072904">
    <property type="component" value="Chromosome 9"/>
</dbReference>
<comment type="similarity">
    <text evidence="2 5">Belongs to the RRS1 family.</text>
</comment>
<evidence type="ECO:0000256" key="6">
    <source>
        <dbReference type="SAM" id="Coils"/>
    </source>
</evidence>
<evidence type="ECO:0000313" key="8">
    <source>
        <dbReference type="EMBL" id="VTZ78444.1"/>
    </source>
</evidence>
<evidence type="ECO:0000256" key="1">
    <source>
        <dbReference type="ARBA" id="ARBA00004123"/>
    </source>
</evidence>
<reference evidence="8" key="4">
    <citation type="submission" date="2019-05" db="EMBL/GenBank/DDBJ databases">
        <authorList>
            <consortium name="Pathogen Informatics"/>
        </authorList>
    </citation>
    <scope>NUCLEOTIDE SEQUENCE</scope>
    <source>
        <strain evidence="8">17X</strain>
    </source>
</reference>
<organism evidence="7 10">
    <name type="scientific">Plasmodium yoelii</name>
    <dbReference type="NCBI Taxonomy" id="5861"/>
    <lineage>
        <taxon>Eukaryota</taxon>
        <taxon>Sar</taxon>
        <taxon>Alveolata</taxon>
        <taxon>Apicomplexa</taxon>
        <taxon>Aconoidasida</taxon>
        <taxon>Haemosporida</taxon>
        <taxon>Plasmodiidae</taxon>
        <taxon>Plasmodium</taxon>
        <taxon>Plasmodium (Vinckeia)</taxon>
    </lineage>
</organism>
<evidence type="ECO:0000256" key="5">
    <source>
        <dbReference type="RuleBase" id="RU364132"/>
    </source>
</evidence>
<comment type="function">
    <text evidence="5">Involved in ribosomal large subunit assembly.</text>
</comment>
<dbReference type="VEuPathDB" id="PlasmoDB:PY17X_0925500"/>
<protein>
    <recommendedName>
        <fullName evidence="5">Ribosome biogenesis regulatory protein</fullName>
    </recommendedName>
</protein>
<dbReference type="GO" id="GO:0042254">
    <property type="term" value="P:ribosome biogenesis"/>
    <property type="evidence" value="ECO:0007669"/>
    <property type="project" value="UniProtKB-KW"/>
</dbReference>
<evidence type="ECO:0000313" key="10">
    <source>
        <dbReference type="Proteomes" id="UP000072904"/>
    </source>
</evidence>
<evidence type="ECO:0000256" key="4">
    <source>
        <dbReference type="ARBA" id="ARBA00023242"/>
    </source>
</evidence>
<dbReference type="VEuPathDB" id="PlasmoDB:PY00816"/>
<keyword evidence="3 5" id="KW-0690">Ribosome biogenesis</keyword>
<proteinExistence type="inferred from homology"/>
<feature type="coiled-coil region" evidence="6">
    <location>
        <begin position="140"/>
        <end position="194"/>
    </location>
</feature>
<evidence type="ECO:0000256" key="3">
    <source>
        <dbReference type="ARBA" id="ARBA00022517"/>
    </source>
</evidence>
<evidence type="ECO:0000256" key="2">
    <source>
        <dbReference type="ARBA" id="ARBA00010077"/>
    </source>
</evidence>
<dbReference type="AlphaFoldDB" id="A0A078K7Y1"/>
<dbReference type="RefSeq" id="XP_727094.2">
    <property type="nucleotide sequence ID" value="XM_722001.2"/>
</dbReference>
<dbReference type="InterPro" id="IPR007023">
    <property type="entry name" value="Ribosom_reg"/>
</dbReference>
<dbReference type="OrthoDB" id="28455at2759"/>
<evidence type="ECO:0000313" key="7">
    <source>
        <dbReference type="EMBL" id="CDU18027.1"/>
    </source>
</evidence>
<dbReference type="OMA" id="FVHEYKP"/>
<dbReference type="VEuPathDB" id="PlasmoDB:PYYM_0924900"/>
<dbReference type="GO" id="GO:0005634">
    <property type="term" value="C:nucleus"/>
    <property type="evidence" value="ECO:0007669"/>
    <property type="project" value="UniProtKB-SubCell"/>
</dbReference>
<reference evidence="8" key="3">
    <citation type="submission" date="2014-05" db="EMBL/GenBank/DDBJ databases">
        <authorList>
            <person name="Aslett M.A."/>
            <person name="De Silva N."/>
        </authorList>
    </citation>
    <scope>NUCLEOTIDE SEQUENCE</scope>
    <source>
        <strain evidence="8">17X</strain>
    </source>
</reference>
<sequence length="246" mass="29542">MSLDFCSQHLLAYDNSLITSENEIKTKTEENFALVLKKINELTNQRNDEGELFYTLTQDNVFNLPRYSKFPEAKKPTRWELFSQTKLKKKKNKHGLIYDENSKGWVRRFQKKQIKINKEKSDFVHEYKPSDNIYEDPFEKMEEEKDIKKMKQKMREMKNKFEQQGISSQDIKYIQKQKRKRENLIDNLKMAQISSSTFGRYDKKLKKEKKLKVKNSKIINQKCEKRLLKDEINQNNKLAEIVLKSL</sequence>
<dbReference type="EMBL" id="LM993663">
    <property type="protein sequence ID" value="VTZ78444.1"/>
    <property type="molecule type" value="Genomic_DNA"/>
</dbReference>
<dbReference type="EMBL" id="LK934637">
    <property type="protein sequence ID" value="CDU18027.1"/>
    <property type="molecule type" value="Genomic_DNA"/>
</dbReference>
<keyword evidence="6" id="KW-0175">Coiled coil</keyword>
<reference evidence="7" key="2">
    <citation type="submission" date="2014-05" db="EMBL/GenBank/DDBJ databases">
        <authorList>
            <person name="Aslett A.Martin."/>
            <person name="De Silva Nishadi"/>
        </authorList>
    </citation>
    <scope>NUCLEOTIDE SEQUENCE</scope>
    <source>
        <strain evidence="7">YM</strain>
    </source>
</reference>
<dbReference type="Pfam" id="PF04939">
    <property type="entry name" value="RRS1"/>
    <property type="match status" value="1"/>
</dbReference>
<dbReference type="VEuPathDB" id="PlasmoDB:Py17XNL_000900273"/>
<comment type="subcellular location">
    <subcellularLocation>
        <location evidence="1 5">Nucleus</location>
    </subcellularLocation>
</comment>
<dbReference type="GeneID" id="3792434"/>
<dbReference type="Proteomes" id="UP000072874">
    <property type="component" value="Chromosome 9"/>
</dbReference>
<dbReference type="KEGG" id="pyo:PY17X_0925500"/>
<evidence type="ECO:0000313" key="9">
    <source>
        <dbReference type="Proteomes" id="UP000072874"/>
    </source>
</evidence>
<accession>A0A078K7Y1</accession>